<dbReference type="PANTHER" id="PTHR36649:SF28">
    <property type="entry name" value="UBIQUITIN-LIKE DOMAIN-CONTAINING PROTEIN"/>
    <property type="match status" value="1"/>
</dbReference>
<dbReference type="PANTHER" id="PTHR36649">
    <property type="entry name" value="UBIQUITIN-LIKE DOMAIN-CONTAINING PROTEIN"/>
    <property type="match status" value="1"/>
</dbReference>
<dbReference type="OrthoDB" id="428577at2759"/>
<reference evidence="1 2" key="1">
    <citation type="submission" date="2018-10" db="EMBL/GenBank/DDBJ databases">
        <title>Genome assembly for a Yunnan-Guizhou Plateau 3E fish, Anabarilius grahami (Regan), and its evolutionary and genetic applications.</title>
        <authorList>
            <person name="Jiang W."/>
        </authorList>
    </citation>
    <scope>NUCLEOTIDE SEQUENCE [LARGE SCALE GENOMIC DNA]</scope>
    <source>
        <strain evidence="1">AG-KIZ</strain>
        <tissue evidence="1">Muscle</tissue>
    </source>
</reference>
<comment type="caution">
    <text evidence="1">The sequence shown here is derived from an EMBL/GenBank/DDBJ whole genome shotgun (WGS) entry which is preliminary data.</text>
</comment>
<accession>A0A3N0Y6A6</accession>
<name>A0A3N0Y6A6_ANAGA</name>
<dbReference type="Proteomes" id="UP000281406">
    <property type="component" value="Unassembled WGS sequence"/>
</dbReference>
<dbReference type="SUPFAM" id="SSF56399">
    <property type="entry name" value="ADP-ribosylation"/>
    <property type="match status" value="1"/>
</dbReference>
<protein>
    <recommendedName>
        <fullName evidence="3">PARP catalytic domain-containing protein</fullName>
    </recommendedName>
</protein>
<gene>
    <name evidence="1" type="ORF">DPX16_9317</name>
</gene>
<dbReference type="AlphaFoldDB" id="A0A3N0Y6A6"/>
<proteinExistence type="predicted"/>
<organism evidence="1 2">
    <name type="scientific">Anabarilius grahami</name>
    <name type="common">Kanglang fish</name>
    <name type="synonym">Barilius grahami</name>
    <dbReference type="NCBI Taxonomy" id="495550"/>
    <lineage>
        <taxon>Eukaryota</taxon>
        <taxon>Metazoa</taxon>
        <taxon>Chordata</taxon>
        <taxon>Craniata</taxon>
        <taxon>Vertebrata</taxon>
        <taxon>Euteleostomi</taxon>
        <taxon>Actinopterygii</taxon>
        <taxon>Neopterygii</taxon>
        <taxon>Teleostei</taxon>
        <taxon>Ostariophysi</taxon>
        <taxon>Cypriniformes</taxon>
        <taxon>Xenocyprididae</taxon>
        <taxon>Xenocypridinae</taxon>
        <taxon>Xenocypridinae incertae sedis</taxon>
        <taxon>Anabarilius</taxon>
    </lineage>
</organism>
<keyword evidence="2" id="KW-1185">Reference proteome</keyword>
<evidence type="ECO:0000313" key="1">
    <source>
        <dbReference type="EMBL" id="ROL41726.1"/>
    </source>
</evidence>
<evidence type="ECO:0000313" key="2">
    <source>
        <dbReference type="Proteomes" id="UP000281406"/>
    </source>
</evidence>
<dbReference type="EMBL" id="RJVU01051519">
    <property type="protein sequence ID" value="ROL41726.1"/>
    <property type="molecule type" value="Genomic_DNA"/>
</dbReference>
<evidence type="ECO:0008006" key="3">
    <source>
        <dbReference type="Google" id="ProtNLM"/>
    </source>
</evidence>
<sequence>MSTVDREVALEMLSALLGTTVKPYNGLAGKLDPELNIHTFLVKGLLKQIEDLFNNHLQQETLAGFYSDVREEMFVDMDEFFEPRFDYDFTHLSDKSVCMRGGEPYKRPCGWYRIALKVLNKYPGGNAWLGKDGWRSHSVAGEWPVSYHGTSVDGAKGIVKSHYKAGPRQLYGRGIYSTYDIDQASGYSKEFTSKKNGKRYRVLMQNRINPKMRKVCDRKDYWLIKIPEDPSAAEEKEIVEKSIRPYGILLKEVREESKPADWDLHYD</sequence>
<dbReference type="Gene3D" id="3.90.175.10">
    <property type="entry name" value="Diphtheria Toxin, domain 1"/>
    <property type="match status" value="1"/>
</dbReference>